<accession>A0A183UTZ9</accession>
<organism evidence="2 3">
    <name type="scientific">Toxocara canis</name>
    <name type="common">Canine roundworm</name>
    <dbReference type="NCBI Taxonomy" id="6265"/>
    <lineage>
        <taxon>Eukaryota</taxon>
        <taxon>Metazoa</taxon>
        <taxon>Ecdysozoa</taxon>
        <taxon>Nematoda</taxon>
        <taxon>Chromadorea</taxon>
        <taxon>Rhabditida</taxon>
        <taxon>Spirurina</taxon>
        <taxon>Ascaridomorpha</taxon>
        <taxon>Ascaridoidea</taxon>
        <taxon>Toxocaridae</taxon>
        <taxon>Toxocara</taxon>
    </lineage>
</organism>
<dbReference type="EMBL" id="UYWY01021062">
    <property type="protein sequence ID" value="VDM43290.1"/>
    <property type="molecule type" value="Genomic_DNA"/>
</dbReference>
<proteinExistence type="predicted"/>
<sequence length="267" mass="30677">MVSWKCDVSDQLKPKQVQVEQLDKPREFDGLKLTKITSDDFDAVMELLLDDFMKNEPLSNSLDLTREEGYWLFKELALSTIGTPVSYAFRAPDGKLAAVRLCNILERPTKDVRYPKLNHKGALLALSLDIAFGKLLQTQNDQQTQKNNEKAYEIIRIVNELESKTWGLVGREVKRLINVVILSCHRNWARRGLVSKLLECDLGDQKRAGIDGAISEATAYNSQQLFAKFGYVPIYEIRHDAWFDEKGRRIFQCRDKTTTAQLVFKKY</sequence>
<dbReference type="Gene3D" id="3.40.630.30">
    <property type="match status" value="1"/>
</dbReference>
<dbReference type="PANTHER" id="PTHR20905:SF30">
    <property type="entry name" value="N-ACETYLTRANSFERASE DOMAIN-CONTAINING PROTEIN"/>
    <property type="match status" value="1"/>
</dbReference>
<name>A0A183UTZ9_TOXCA</name>
<dbReference type="AlphaFoldDB" id="A0A183UTZ9"/>
<dbReference type="WBParaSite" id="TCNE_0001196901-mRNA-1">
    <property type="protein sequence ID" value="TCNE_0001196901-mRNA-1"/>
    <property type="gene ID" value="TCNE_0001196901"/>
</dbReference>
<dbReference type="GO" id="GO:0008080">
    <property type="term" value="F:N-acetyltransferase activity"/>
    <property type="evidence" value="ECO:0007669"/>
    <property type="project" value="TreeGrafter"/>
</dbReference>
<evidence type="ECO:0000313" key="1">
    <source>
        <dbReference type="EMBL" id="VDM43290.1"/>
    </source>
</evidence>
<evidence type="ECO:0000313" key="3">
    <source>
        <dbReference type="WBParaSite" id="TCNE_0001196901-mRNA-1"/>
    </source>
</evidence>
<protein>
    <submittedName>
        <fullName evidence="3">N-acetyltransferase domain-containing protein</fullName>
    </submittedName>
</protein>
<reference evidence="1 2" key="2">
    <citation type="submission" date="2018-11" db="EMBL/GenBank/DDBJ databases">
        <authorList>
            <consortium name="Pathogen Informatics"/>
        </authorList>
    </citation>
    <scope>NUCLEOTIDE SEQUENCE [LARGE SCALE GENOMIC DNA]</scope>
</reference>
<dbReference type="Proteomes" id="UP000050794">
    <property type="component" value="Unassembled WGS sequence"/>
</dbReference>
<dbReference type="SUPFAM" id="SSF55729">
    <property type="entry name" value="Acyl-CoA N-acyltransferases (Nat)"/>
    <property type="match status" value="1"/>
</dbReference>
<dbReference type="InterPro" id="IPR016181">
    <property type="entry name" value="Acyl_CoA_acyltransferase"/>
</dbReference>
<gene>
    <name evidence="1" type="ORF">TCNE_LOCUS11969</name>
</gene>
<keyword evidence="2" id="KW-1185">Reference proteome</keyword>
<evidence type="ECO:0000313" key="2">
    <source>
        <dbReference type="Proteomes" id="UP000050794"/>
    </source>
</evidence>
<dbReference type="PANTHER" id="PTHR20905">
    <property type="entry name" value="N-ACETYLTRANSFERASE-RELATED"/>
    <property type="match status" value="1"/>
</dbReference>
<reference evidence="3" key="1">
    <citation type="submission" date="2016-06" db="UniProtKB">
        <authorList>
            <consortium name="WormBaseParasite"/>
        </authorList>
    </citation>
    <scope>IDENTIFICATION</scope>
</reference>